<evidence type="ECO:0000313" key="8">
    <source>
        <dbReference type="EMBL" id="CAI6265035.1"/>
    </source>
</evidence>
<dbReference type="OrthoDB" id="1879366at2759"/>
<dbReference type="EMBL" id="CAOQHR010000001">
    <property type="protein sequence ID" value="CAI6265035.1"/>
    <property type="molecule type" value="Genomic_DNA"/>
</dbReference>
<dbReference type="Pfam" id="PF00107">
    <property type="entry name" value="ADH_zinc_N"/>
    <property type="match status" value="1"/>
</dbReference>
<dbReference type="GO" id="GO:0005737">
    <property type="term" value="C:cytoplasm"/>
    <property type="evidence" value="ECO:0007669"/>
    <property type="project" value="TreeGrafter"/>
</dbReference>
<keyword evidence="9" id="KW-1185">Reference proteome</keyword>
<dbReference type="GO" id="GO:0046872">
    <property type="term" value="F:metal ion binding"/>
    <property type="evidence" value="ECO:0007669"/>
    <property type="project" value="UniProtKB-KW"/>
</dbReference>
<evidence type="ECO:0000256" key="5">
    <source>
        <dbReference type="ARBA" id="ARBA00023002"/>
    </source>
</evidence>
<evidence type="ECO:0000256" key="6">
    <source>
        <dbReference type="ARBA" id="ARBA00023027"/>
    </source>
</evidence>
<keyword evidence="6" id="KW-0520">NAD</keyword>
<dbReference type="AlphaFoldDB" id="A0A9W4U6B1"/>
<dbReference type="InterPro" id="IPR020843">
    <property type="entry name" value="ER"/>
</dbReference>
<dbReference type="Gene3D" id="3.90.180.10">
    <property type="entry name" value="Medium-chain alcohol dehydrogenases, catalytic domain"/>
    <property type="match status" value="1"/>
</dbReference>
<evidence type="ECO:0000256" key="4">
    <source>
        <dbReference type="ARBA" id="ARBA00022833"/>
    </source>
</evidence>
<dbReference type="Proteomes" id="UP001152607">
    <property type="component" value="Unassembled WGS sequence"/>
</dbReference>
<dbReference type="Pfam" id="PF08240">
    <property type="entry name" value="ADH_N"/>
    <property type="match status" value="1"/>
</dbReference>
<organism evidence="8 9">
    <name type="scientific">Periconia digitata</name>
    <dbReference type="NCBI Taxonomy" id="1303443"/>
    <lineage>
        <taxon>Eukaryota</taxon>
        <taxon>Fungi</taxon>
        <taxon>Dikarya</taxon>
        <taxon>Ascomycota</taxon>
        <taxon>Pezizomycotina</taxon>
        <taxon>Dothideomycetes</taxon>
        <taxon>Pleosporomycetidae</taxon>
        <taxon>Pleosporales</taxon>
        <taxon>Massarineae</taxon>
        <taxon>Periconiaceae</taxon>
        <taxon>Periconia</taxon>
    </lineage>
</organism>
<dbReference type="PANTHER" id="PTHR42940">
    <property type="entry name" value="ALCOHOL DEHYDROGENASE 1-RELATED"/>
    <property type="match status" value="1"/>
</dbReference>
<feature type="domain" description="Enoyl reductase (ER)" evidence="7">
    <location>
        <begin position="19"/>
        <end position="357"/>
    </location>
</feature>
<comment type="cofactor">
    <cofactor evidence="1">
        <name>Zn(2+)</name>
        <dbReference type="ChEBI" id="CHEBI:29105"/>
    </cofactor>
</comment>
<dbReference type="CDD" id="cd08297">
    <property type="entry name" value="CAD3"/>
    <property type="match status" value="1"/>
</dbReference>
<dbReference type="Gene3D" id="3.40.50.720">
    <property type="entry name" value="NAD(P)-binding Rossmann-like Domain"/>
    <property type="match status" value="1"/>
</dbReference>
<sequence>MSSTELPKKYKAVVYDKPGTISTKIEELDMPEPGPGEVLINLTHSGVCHSDMGVMLNAWKTLPFPTQAGQVGGHEGVGKIVKMGPATETAAVKVGQRVGIKWMAGICETCEACRAGHDASCFSGKVSGYYTPGTFQQYVLSPANYVTPIPDGLDSAAAAPQLCAGVTVYSALRKANAEAGNFVVILGAGGGLGHLAVQFSARAIGHRVIGIDHSSKKDIVLSSGAEHFIGIDETADAVAAVKELTNGLGAHAVLVLTANNAAYANSLDYLRFGGRVVCVGIPEHDPVPIKSALPGVMVAKALQVVGSAVGSRKEAIDTLEFAARGVVGTKFRVEKMEGLTKIFEEMEQGKIAGRVVIDLS</sequence>
<dbReference type="InterPro" id="IPR011032">
    <property type="entry name" value="GroES-like_sf"/>
</dbReference>
<evidence type="ECO:0000313" key="9">
    <source>
        <dbReference type="Proteomes" id="UP001152607"/>
    </source>
</evidence>
<proteinExistence type="inferred from homology"/>
<comment type="caution">
    <text evidence="8">The sequence shown here is derived from an EMBL/GenBank/DDBJ whole genome shotgun (WGS) entry which is preliminary data.</text>
</comment>
<dbReference type="PANTHER" id="PTHR42940:SF5">
    <property type="entry name" value="ALCOHOL DEHYDROGENASE 2"/>
    <property type="match status" value="1"/>
</dbReference>
<dbReference type="InterPro" id="IPR013154">
    <property type="entry name" value="ADH-like_N"/>
</dbReference>
<dbReference type="SMART" id="SM00829">
    <property type="entry name" value="PKS_ER"/>
    <property type="match status" value="1"/>
</dbReference>
<dbReference type="InterPro" id="IPR013149">
    <property type="entry name" value="ADH-like_C"/>
</dbReference>
<keyword evidence="5" id="KW-0560">Oxidoreductase</keyword>
<name>A0A9W4U6B1_9PLEO</name>
<evidence type="ECO:0000259" key="7">
    <source>
        <dbReference type="SMART" id="SM00829"/>
    </source>
</evidence>
<evidence type="ECO:0000256" key="2">
    <source>
        <dbReference type="ARBA" id="ARBA00008072"/>
    </source>
</evidence>
<keyword evidence="4" id="KW-0862">Zinc</keyword>
<reference evidence="8" key="1">
    <citation type="submission" date="2023-01" db="EMBL/GenBank/DDBJ databases">
        <authorList>
            <person name="Van Ghelder C."/>
            <person name="Rancurel C."/>
        </authorList>
    </citation>
    <scope>NUCLEOTIDE SEQUENCE</scope>
    <source>
        <strain evidence="8">CNCM I-4278</strain>
    </source>
</reference>
<dbReference type="SUPFAM" id="SSF51735">
    <property type="entry name" value="NAD(P)-binding Rossmann-fold domains"/>
    <property type="match status" value="1"/>
</dbReference>
<evidence type="ECO:0000256" key="3">
    <source>
        <dbReference type="ARBA" id="ARBA00022723"/>
    </source>
</evidence>
<dbReference type="GO" id="GO:0004022">
    <property type="term" value="F:alcohol dehydrogenase (NAD+) activity"/>
    <property type="evidence" value="ECO:0007669"/>
    <property type="project" value="TreeGrafter"/>
</dbReference>
<evidence type="ECO:0000256" key="1">
    <source>
        <dbReference type="ARBA" id="ARBA00001947"/>
    </source>
</evidence>
<dbReference type="FunFam" id="3.40.50.720:FF:000039">
    <property type="entry name" value="Alcohol dehydrogenase AdhP"/>
    <property type="match status" value="1"/>
</dbReference>
<gene>
    <name evidence="8" type="ORF">PDIGIT_LOCUS1502</name>
</gene>
<accession>A0A9W4U6B1</accession>
<protein>
    <recommendedName>
        <fullName evidence="7">Enoyl reductase (ER) domain-containing protein</fullName>
    </recommendedName>
</protein>
<keyword evidence="3" id="KW-0479">Metal-binding</keyword>
<comment type="similarity">
    <text evidence="2">Belongs to the zinc-containing alcohol dehydrogenase family.</text>
</comment>
<dbReference type="SUPFAM" id="SSF50129">
    <property type="entry name" value="GroES-like"/>
    <property type="match status" value="1"/>
</dbReference>
<dbReference type="InterPro" id="IPR036291">
    <property type="entry name" value="NAD(P)-bd_dom_sf"/>
</dbReference>